<dbReference type="AlphaFoldDB" id="A0A1H2QD26"/>
<gene>
    <name evidence="2" type="ORF">SAMN05216215_100148</name>
</gene>
<dbReference type="STRING" id="418495.SAMN05216215_100148"/>
<keyword evidence="1" id="KW-0472">Membrane</keyword>
<proteinExistence type="predicted"/>
<reference evidence="3" key="1">
    <citation type="submission" date="2016-10" db="EMBL/GenBank/DDBJ databases">
        <authorList>
            <person name="Varghese N."/>
            <person name="Submissions S."/>
        </authorList>
    </citation>
    <scope>NUCLEOTIDE SEQUENCE [LARGE SCALE GENOMIC DNA]</scope>
    <source>
        <strain evidence="3">CGMCC 4.3530</strain>
    </source>
</reference>
<feature type="transmembrane region" description="Helical" evidence="1">
    <location>
        <begin position="34"/>
        <end position="55"/>
    </location>
</feature>
<dbReference type="Proteomes" id="UP000199529">
    <property type="component" value="Unassembled WGS sequence"/>
</dbReference>
<dbReference type="RefSeq" id="WP_093259924.1">
    <property type="nucleotide sequence ID" value="NZ_FNOK01000001.1"/>
</dbReference>
<dbReference type="EMBL" id="FNOK01000001">
    <property type="protein sequence ID" value="SDW04309.1"/>
    <property type="molecule type" value="Genomic_DNA"/>
</dbReference>
<evidence type="ECO:0000313" key="3">
    <source>
        <dbReference type="Proteomes" id="UP000199529"/>
    </source>
</evidence>
<name>A0A1H2QD26_9PSEU</name>
<feature type="transmembrane region" description="Helical" evidence="1">
    <location>
        <begin position="7"/>
        <end position="28"/>
    </location>
</feature>
<protein>
    <submittedName>
        <fullName evidence="2">Uncharacterized protein</fullName>
    </submittedName>
</protein>
<organism evidence="2 3">
    <name type="scientific">Saccharopolyspora shandongensis</name>
    <dbReference type="NCBI Taxonomy" id="418495"/>
    <lineage>
        <taxon>Bacteria</taxon>
        <taxon>Bacillati</taxon>
        <taxon>Actinomycetota</taxon>
        <taxon>Actinomycetes</taxon>
        <taxon>Pseudonocardiales</taxon>
        <taxon>Pseudonocardiaceae</taxon>
        <taxon>Saccharopolyspora</taxon>
    </lineage>
</organism>
<keyword evidence="1" id="KW-0812">Transmembrane</keyword>
<sequence>MINKSRLSVLLVRTALFFVAAVVLGFIYEWPSFAVIAAVMTGAATLVQLGGVLWLRRTERRDPESAKDPVRTDGFL</sequence>
<evidence type="ECO:0000256" key="1">
    <source>
        <dbReference type="SAM" id="Phobius"/>
    </source>
</evidence>
<keyword evidence="1" id="KW-1133">Transmembrane helix</keyword>
<keyword evidence="3" id="KW-1185">Reference proteome</keyword>
<accession>A0A1H2QD26</accession>
<evidence type="ECO:0000313" key="2">
    <source>
        <dbReference type="EMBL" id="SDW04309.1"/>
    </source>
</evidence>
<dbReference type="OrthoDB" id="3693750at2"/>